<feature type="domain" description="CYTH" evidence="2">
    <location>
        <begin position="19"/>
        <end position="186"/>
    </location>
</feature>
<protein>
    <recommendedName>
        <fullName evidence="2">CYTH domain-containing protein</fullName>
    </recommendedName>
</protein>
<dbReference type="InterPro" id="IPR023577">
    <property type="entry name" value="CYTH_domain"/>
</dbReference>
<keyword evidence="4" id="KW-1185">Reference proteome</keyword>
<dbReference type="Proteomes" id="UP001177023">
    <property type="component" value="Unassembled WGS sequence"/>
</dbReference>
<dbReference type="CDD" id="cd07890">
    <property type="entry name" value="CYTH-like_AC_IV-like"/>
    <property type="match status" value="1"/>
</dbReference>
<dbReference type="InterPro" id="IPR033469">
    <property type="entry name" value="CYTH-like_dom_sf"/>
</dbReference>
<organism evidence="3 4">
    <name type="scientific">Mesorhabditis spiculigera</name>
    <dbReference type="NCBI Taxonomy" id="96644"/>
    <lineage>
        <taxon>Eukaryota</taxon>
        <taxon>Metazoa</taxon>
        <taxon>Ecdysozoa</taxon>
        <taxon>Nematoda</taxon>
        <taxon>Chromadorea</taxon>
        <taxon>Rhabditida</taxon>
        <taxon>Rhabditina</taxon>
        <taxon>Rhabditomorpha</taxon>
        <taxon>Rhabditoidea</taxon>
        <taxon>Rhabditidae</taxon>
        <taxon>Mesorhabditinae</taxon>
        <taxon>Mesorhabditis</taxon>
    </lineage>
</organism>
<dbReference type="EMBL" id="CATQJA010002709">
    <property type="protein sequence ID" value="CAJ0586618.1"/>
    <property type="molecule type" value="Genomic_DNA"/>
</dbReference>
<dbReference type="InterPro" id="IPR008173">
    <property type="entry name" value="Adenylyl_cyclase_CyaB"/>
</dbReference>
<evidence type="ECO:0000313" key="4">
    <source>
        <dbReference type="Proteomes" id="UP001177023"/>
    </source>
</evidence>
<feature type="compositionally biased region" description="Low complexity" evidence="1">
    <location>
        <begin position="198"/>
        <end position="213"/>
    </location>
</feature>
<reference evidence="3" key="1">
    <citation type="submission" date="2023-06" db="EMBL/GenBank/DDBJ databases">
        <authorList>
            <person name="Delattre M."/>
        </authorList>
    </citation>
    <scope>NUCLEOTIDE SEQUENCE</scope>
    <source>
        <strain evidence="3">AF72</strain>
    </source>
</reference>
<dbReference type="Pfam" id="PF01928">
    <property type="entry name" value="CYTH"/>
    <property type="match status" value="1"/>
</dbReference>
<evidence type="ECO:0000313" key="3">
    <source>
        <dbReference type="EMBL" id="CAJ0586618.1"/>
    </source>
</evidence>
<name>A0AA36DG34_9BILA</name>
<dbReference type="SMART" id="SM01118">
    <property type="entry name" value="CYTH"/>
    <property type="match status" value="1"/>
</dbReference>
<proteinExistence type="predicted"/>
<evidence type="ECO:0000259" key="2">
    <source>
        <dbReference type="PROSITE" id="PS51707"/>
    </source>
</evidence>
<comment type="caution">
    <text evidence="3">The sequence shown here is derived from an EMBL/GenBank/DDBJ whole genome shotgun (WGS) entry which is preliminary data.</text>
</comment>
<dbReference type="GO" id="GO:0016462">
    <property type="term" value="F:pyrophosphatase activity"/>
    <property type="evidence" value="ECO:0007669"/>
    <property type="project" value="UniProtKB-ARBA"/>
</dbReference>
<feature type="region of interest" description="Disordered" evidence="1">
    <location>
        <begin position="192"/>
        <end position="213"/>
    </location>
</feature>
<accession>A0AA36DG34</accession>
<dbReference type="PANTHER" id="PTHR21028:SF2">
    <property type="entry name" value="CYTH DOMAIN-CONTAINING PROTEIN"/>
    <property type="match status" value="1"/>
</dbReference>
<dbReference type="PROSITE" id="PS51707">
    <property type="entry name" value="CYTH"/>
    <property type="match status" value="1"/>
</dbReference>
<dbReference type="PANTHER" id="PTHR21028">
    <property type="entry name" value="SI:CH211-156B7.4"/>
    <property type="match status" value="1"/>
</dbReference>
<dbReference type="SUPFAM" id="SSF55154">
    <property type="entry name" value="CYTH-like phosphatases"/>
    <property type="match status" value="1"/>
</dbReference>
<dbReference type="AlphaFoldDB" id="A0AA36DG34"/>
<dbReference type="Gene3D" id="2.40.320.10">
    <property type="entry name" value="Hypothetical Protein Pfu-838710-001"/>
    <property type="match status" value="1"/>
</dbReference>
<gene>
    <name evidence="3" type="ORF">MSPICULIGERA_LOCUS24614</name>
</gene>
<sequence length="213" mass="23672">MLNLQYSFERYNANSNEAKQSIVVKARVRDMEDVEAAVFDLTDSLGTQFTQEDVYFNTPQGQLKLRIMHPNRCGALIYHSSEKSIGPKLSTSTLTEVEDVFSMRATLAAALGELGVIRKRRRVFIAEDVRIYLDDVDDIGQFVDIAISCSAKEPGSCTKRAEEILRLLRIQQEDVVPAAYLDLMMDGLTLEGDEDKTSSVSSQTNSSDGSDGM</sequence>
<evidence type="ECO:0000256" key="1">
    <source>
        <dbReference type="SAM" id="MobiDB-lite"/>
    </source>
</evidence>
<feature type="non-terminal residue" evidence="3">
    <location>
        <position position="1"/>
    </location>
</feature>